<sequence length="53" mass="6074">MKHFLPSSVMLTPFVVKNYDAFIGEKSTPETEQEIIDNEKAIDETIDKEKTKS</sequence>
<evidence type="ECO:0000313" key="2">
    <source>
        <dbReference type="EMBL" id="UTT86829.1"/>
    </source>
</evidence>
<organism evidence="2 3">
    <name type="scientific">Vibrio pelagius</name>
    <dbReference type="NCBI Taxonomy" id="28169"/>
    <lineage>
        <taxon>Bacteria</taxon>
        <taxon>Pseudomonadati</taxon>
        <taxon>Pseudomonadota</taxon>
        <taxon>Gammaproteobacteria</taxon>
        <taxon>Vibrionales</taxon>
        <taxon>Vibrionaceae</taxon>
        <taxon>Vibrio</taxon>
    </lineage>
</organism>
<feature type="compositionally biased region" description="Basic and acidic residues" evidence="1">
    <location>
        <begin position="37"/>
        <end position="53"/>
    </location>
</feature>
<evidence type="ECO:0000256" key="1">
    <source>
        <dbReference type="SAM" id="MobiDB-lite"/>
    </source>
</evidence>
<reference evidence="2" key="1">
    <citation type="submission" date="2022-01" db="EMBL/GenBank/DDBJ databases">
        <title>Alginate degradation mechanism of Vibrio pelagius WXL662.</title>
        <authorList>
            <person name="He X."/>
        </authorList>
    </citation>
    <scope>NUCLEOTIDE SEQUENCE</scope>
    <source>
        <strain evidence="2">WXL662</strain>
    </source>
</reference>
<keyword evidence="3" id="KW-1185">Reference proteome</keyword>
<gene>
    <name evidence="2" type="ORF">LZI70_15485</name>
</gene>
<dbReference type="EMBL" id="CP090615">
    <property type="protein sequence ID" value="UTT86829.1"/>
    <property type="molecule type" value="Genomic_DNA"/>
</dbReference>
<evidence type="ECO:0000313" key="3">
    <source>
        <dbReference type="Proteomes" id="UP001059120"/>
    </source>
</evidence>
<protein>
    <submittedName>
        <fullName evidence="2">Uncharacterized protein</fullName>
    </submittedName>
</protein>
<dbReference type="RefSeq" id="WP_255232568.1">
    <property type="nucleotide sequence ID" value="NZ_AP025504.1"/>
</dbReference>
<proteinExistence type="predicted"/>
<dbReference type="Proteomes" id="UP001059120">
    <property type="component" value="Chromosome 2"/>
</dbReference>
<feature type="region of interest" description="Disordered" evidence="1">
    <location>
        <begin position="30"/>
        <end position="53"/>
    </location>
</feature>
<accession>A0ABY5G9F3</accession>
<name>A0ABY5G9F3_VIBPE</name>